<dbReference type="GO" id="GO:0004673">
    <property type="term" value="F:protein histidine kinase activity"/>
    <property type="evidence" value="ECO:0007669"/>
    <property type="project" value="UniProtKB-EC"/>
</dbReference>
<keyword evidence="5 8" id="KW-0418">Kinase</keyword>
<dbReference type="PANTHER" id="PTHR43711:SF31">
    <property type="entry name" value="HISTIDINE KINASE"/>
    <property type="match status" value="1"/>
</dbReference>
<protein>
    <recommendedName>
        <fullName evidence="2">histidine kinase</fullName>
        <ecNumber evidence="2">2.7.13.3</ecNumber>
    </recommendedName>
</protein>
<comment type="catalytic activity">
    <reaction evidence="1">
        <text>ATP + protein L-histidine = ADP + protein N-phospho-L-histidine.</text>
        <dbReference type="EC" id="2.7.13.3"/>
    </reaction>
</comment>
<keyword evidence="3" id="KW-0597">Phosphoprotein</keyword>
<feature type="domain" description="Histidine kinase" evidence="7">
    <location>
        <begin position="13"/>
        <end position="123"/>
    </location>
</feature>
<dbReference type="InterPro" id="IPR005467">
    <property type="entry name" value="His_kinase_dom"/>
</dbReference>
<dbReference type="AlphaFoldDB" id="A0A642C917"/>
<dbReference type="InterPro" id="IPR004358">
    <property type="entry name" value="Sig_transdc_His_kin-like_C"/>
</dbReference>
<name>A0A642C917_BACOV</name>
<dbReference type="InterPro" id="IPR036890">
    <property type="entry name" value="HATPase_C_sf"/>
</dbReference>
<dbReference type="Proteomes" id="UP000435985">
    <property type="component" value="Unassembled WGS sequence"/>
</dbReference>
<evidence type="ECO:0000313" key="9">
    <source>
        <dbReference type="Proteomes" id="UP000435985"/>
    </source>
</evidence>
<evidence type="ECO:0000256" key="4">
    <source>
        <dbReference type="ARBA" id="ARBA00022679"/>
    </source>
</evidence>
<evidence type="ECO:0000259" key="7">
    <source>
        <dbReference type="PROSITE" id="PS50109"/>
    </source>
</evidence>
<dbReference type="EMBL" id="VWFO01000097">
    <property type="protein sequence ID" value="KAA4660307.1"/>
    <property type="molecule type" value="Genomic_DNA"/>
</dbReference>
<keyword evidence="4" id="KW-0808">Transferase</keyword>
<dbReference type="InterPro" id="IPR003594">
    <property type="entry name" value="HATPase_dom"/>
</dbReference>
<organism evidence="8 9">
    <name type="scientific">Bacteroides ovatus</name>
    <dbReference type="NCBI Taxonomy" id="28116"/>
    <lineage>
        <taxon>Bacteria</taxon>
        <taxon>Pseudomonadati</taxon>
        <taxon>Bacteroidota</taxon>
        <taxon>Bacteroidia</taxon>
        <taxon>Bacteroidales</taxon>
        <taxon>Bacteroidaceae</taxon>
        <taxon>Bacteroides</taxon>
    </lineage>
</organism>
<dbReference type="InterPro" id="IPR050736">
    <property type="entry name" value="Sensor_HK_Regulatory"/>
</dbReference>
<sequence>CICYHRRTTECVVKADRNRLVQVMMNLMNNAVKFTGEGSIEFGFDVREDGFLHFYVTDTGCGIPEERLEEIFGNFVKLNSFVQGTGLGLTICRAIVERMGGKIGAVSRLGQGSTFWFTLPYTANEEKI</sequence>
<dbReference type="PANTHER" id="PTHR43711">
    <property type="entry name" value="TWO-COMPONENT HISTIDINE KINASE"/>
    <property type="match status" value="1"/>
</dbReference>
<evidence type="ECO:0000256" key="1">
    <source>
        <dbReference type="ARBA" id="ARBA00000085"/>
    </source>
</evidence>
<feature type="non-terminal residue" evidence="8">
    <location>
        <position position="1"/>
    </location>
</feature>
<evidence type="ECO:0000256" key="6">
    <source>
        <dbReference type="ARBA" id="ARBA00023012"/>
    </source>
</evidence>
<keyword evidence="6" id="KW-0902">Two-component regulatory system</keyword>
<reference evidence="8 9" key="1">
    <citation type="journal article" date="2019" name="Nat. Med.">
        <title>A library of human gut bacterial isolates paired with longitudinal multiomics data enables mechanistic microbiome research.</title>
        <authorList>
            <person name="Poyet M."/>
            <person name="Groussin M."/>
            <person name="Gibbons S.M."/>
            <person name="Avila-Pacheco J."/>
            <person name="Jiang X."/>
            <person name="Kearney S.M."/>
            <person name="Perrotta A.R."/>
            <person name="Berdy B."/>
            <person name="Zhao S."/>
            <person name="Lieberman T.D."/>
            <person name="Swanson P.K."/>
            <person name="Smith M."/>
            <person name="Roesemann S."/>
            <person name="Alexander J.E."/>
            <person name="Rich S.A."/>
            <person name="Livny J."/>
            <person name="Vlamakis H."/>
            <person name="Clish C."/>
            <person name="Bullock K."/>
            <person name="Deik A."/>
            <person name="Scott J."/>
            <person name="Pierce K.A."/>
            <person name="Xavier R.J."/>
            <person name="Alm E.J."/>
        </authorList>
    </citation>
    <scope>NUCLEOTIDE SEQUENCE [LARGE SCALE GENOMIC DNA]</scope>
    <source>
        <strain evidence="8 9">BIOML-A14</strain>
    </source>
</reference>
<comment type="caution">
    <text evidence="8">The sequence shown here is derived from an EMBL/GenBank/DDBJ whole genome shotgun (WGS) entry which is preliminary data.</text>
</comment>
<dbReference type="Gene3D" id="3.30.565.10">
    <property type="entry name" value="Histidine kinase-like ATPase, C-terminal domain"/>
    <property type="match status" value="1"/>
</dbReference>
<dbReference type="GO" id="GO:0000160">
    <property type="term" value="P:phosphorelay signal transduction system"/>
    <property type="evidence" value="ECO:0007669"/>
    <property type="project" value="UniProtKB-KW"/>
</dbReference>
<dbReference type="PROSITE" id="PS50109">
    <property type="entry name" value="HIS_KIN"/>
    <property type="match status" value="1"/>
</dbReference>
<dbReference type="FunFam" id="3.30.565.10:FF:000006">
    <property type="entry name" value="Sensor histidine kinase WalK"/>
    <property type="match status" value="1"/>
</dbReference>
<dbReference type="EC" id="2.7.13.3" evidence="2"/>
<accession>A0A642C917</accession>
<dbReference type="SMART" id="SM00387">
    <property type="entry name" value="HATPase_c"/>
    <property type="match status" value="1"/>
</dbReference>
<evidence type="ECO:0000313" key="8">
    <source>
        <dbReference type="EMBL" id="KAA4660307.1"/>
    </source>
</evidence>
<evidence type="ECO:0000256" key="3">
    <source>
        <dbReference type="ARBA" id="ARBA00022553"/>
    </source>
</evidence>
<dbReference type="PRINTS" id="PR00344">
    <property type="entry name" value="BCTRLSENSOR"/>
</dbReference>
<dbReference type="Pfam" id="PF02518">
    <property type="entry name" value="HATPase_c"/>
    <property type="match status" value="1"/>
</dbReference>
<evidence type="ECO:0000256" key="5">
    <source>
        <dbReference type="ARBA" id="ARBA00022777"/>
    </source>
</evidence>
<dbReference type="SUPFAM" id="SSF55874">
    <property type="entry name" value="ATPase domain of HSP90 chaperone/DNA topoisomerase II/histidine kinase"/>
    <property type="match status" value="1"/>
</dbReference>
<proteinExistence type="predicted"/>
<evidence type="ECO:0000256" key="2">
    <source>
        <dbReference type="ARBA" id="ARBA00012438"/>
    </source>
</evidence>
<gene>
    <name evidence="8" type="ORF">F3B98_27085</name>
</gene>